<accession>A0AA38ZV36</accession>
<evidence type="ECO:0000256" key="4">
    <source>
        <dbReference type="SAM" id="MobiDB-lite"/>
    </source>
</evidence>
<gene>
    <name evidence="6" type="ORF">PVL29_010787</name>
</gene>
<dbReference type="Gene3D" id="1.20.5.190">
    <property type="match status" value="1"/>
</dbReference>
<organism evidence="6 7">
    <name type="scientific">Vitis rotundifolia</name>
    <name type="common">Muscadine grape</name>
    <dbReference type="NCBI Taxonomy" id="103349"/>
    <lineage>
        <taxon>Eukaryota</taxon>
        <taxon>Viridiplantae</taxon>
        <taxon>Streptophyta</taxon>
        <taxon>Embryophyta</taxon>
        <taxon>Tracheophyta</taxon>
        <taxon>Spermatophyta</taxon>
        <taxon>Magnoliopsida</taxon>
        <taxon>eudicotyledons</taxon>
        <taxon>Gunneridae</taxon>
        <taxon>Pentapetalae</taxon>
        <taxon>rosids</taxon>
        <taxon>Vitales</taxon>
        <taxon>Vitaceae</taxon>
        <taxon>Viteae</taxon>
        <taxon>Vitis</taxon>
    </lineage>
</organism>
<evidence type="ECO:0000256" key="1">
    <source>
        <dbReference type="ARBA" id="ARBA00022860"/>
    </source>
</evidence>
<evidence type="ECO:0000313" key="7">
    <source>
        <dbReference type="Proteomes" id="UP001168098"/>
    </source>
</evidence>
<dbReference type="Pfam" id="PF13178">
    <property type="entry name" value="DUF4005"/>
    <property type="match status" value="1"/>
</dbReference>
<protein>
    <recommendedName>
        <fullName evidence="5">DUF4005 domain-containing protein</fullName>
    </recommendedName>
</protein>
<evidence type="ECO:0000259" key="5">
    <source>
        <dbReference type="Pfam" id="PF13178"/>
    </source>
</evidence>
<evidence type="ECO:0000256" key="2">
    <source>
        <dbReference type="ARBA" id="ARBA00024341"/>
    </source>
</evidence>
<dbReference type="SMART" id="SM00015">
    <property type="entry name" value="IQ"/>
    <property type="match status" value="2"/>
</dbReference>
<dbReference type="InterPro" id="IPR000048">
    <property type="entry name" value="IQ_motif_EF-hand-BS"/>
</dbReference>
<proteinExistence type="inferred from homology"/>
<sequence>MLGHFLHQCYILYAKLCLEGETVGWQCIRVCLCKSKRWKWVFTRLKLKQCPALAAPCRTLTEARDEQKKHAMTVALATAAAAEAAVAAAHAAAEVVRLTGTPQSYHTCDKGNQNLAAIKIQTAFRGHLARKALRALKGLVRLQALVRGQILRRQVITTLKCLPFTENNLPSTENNQAQVNKRGDYVIEQLEGSSKKSWDCSMLLKEDMEAIWLRRQEAVIKRERMKKYSSSHRERINAQMTQETESYKENGKWNSQFEQWMDAREYEREELENSKSTIHLNMLNSDKNGTTNVKLRNACKQNSTEGSNLPFSHVRRSFCHRKHNSEADNHSFPSSPVFPTYMATTESAKAKARSMSMPKQRVGFLDSCFDHSSAYKNRLSFWSSFNGESISNIGKNGTRQNSKWFVIMEKTFLRISSKKKPFHSYPARTVL</sequence>
<comment type="subunit">
    <text evidence="3">Binds to multiple calmodulin (CaM) in the presence of Ca(2+) and CaM-like proteins.</text>
</comment>
<evidence type="ECO:0000313" key="6">
    <source>
        <dbReference type="EMBL" id="KAJ9695480.1"/>
    </source>
</evidence>
<dbReference type="PANTHER" id="PTHR32295:SF212">
    <property type="entry name" value="CALMODULIN BINDING PROTEIN-RELATED"/>
    <property type="match status" value="1"/>
</dbReference>
<dbReference type="PANTHER" id="PTHR32295">
    <property type="entry name" value="IQ-DOMAIN 5-RELATED"/>
    <property type="match status" value="1"/>
</dbReference>
<comment type="caution">
    <text evidence="6">The sequence shown here is derived from an EMBL/GenBank/DDBJ whole genome shotgun (WGS) entry which is preliminary data.</text>
</comment>
<evidence type="ECO:0000256" key="3">
    <source>
        <dbReference type="ARBA" id="ARBA00024378"/>
    </source>
</evidence>
<dbReference type="CDD" id="cd23767">
    <property type="entry name" value="IQCD"/>
    <property type="match status" value="1"/>
</dbReference>
<dbReference type="AlphaFoldDB" id="A0AA38ZV36"/>
<feature type="domain" description="DUF4005" evidence="5">
    <location>
        <begin position="328"/>
        <end position="400"/>
    </location>
</feature>
<comment type="similarity">
    <text evidence="2">Belongs to the IQD family.</text>
</comment>
<dbReference type="Pfam" id="PF00612">
    <property type="entry name" value="IQ"/>
    <property type="match status" value="1"/>
</dbReference>
<keyword evidence="1" id="KW-0112">Calmodulin-binding</keyword>
<dbReference type="Proteomes" id="UP001168098">
    <property type="component" value="Unassembled WGS sequence"/>
</dbReference>
<name>A0AA38ZV36_VITRO</name>
<dbReference type="InterPro" id="IPR025064">
    <property type="entry name" value="DUF4005"/>
</dbReference>
<keyword evidence="7" id="KW-1185">Reference proteome</keyword>
<reference evidence="6 7" key="1">
    <citation type="journal article" date="2023" name="BMC Biotechnol.">
        <title>Vitis rotundifolia cv Carlos genome sequencing.</title>
        <authorList>
            <person name="Huff M."/>
            <person name="Hulse-Kemp A."/>
            <person name="Scheffler B."/>
            <person name="Youngblood R."/>
            <person name="Simpson S."/>
            <person name="Babiker E."/>
            <person name="Staton M."/>
        </authorList>
    </citation>
    <scope>NUCLEOTIDE SEQUENCE [LARGE SCALE GENOMIC DNA]</scope>
    <source>
        <tissue evidence="6">Leaf</tissue>
    </source>
</reference>
<dbReference type="GO" id="GO:0005516">
    <property type="term" value="F:calmodulin binding"/>
    <property type="evidence" value="ECO:0007669"/>
    <property type="project" value="UniProtKB-KW"/>
</dbReference>
<feature type="region of interest" description="Disordered" evidence="4">
    <location>
        <begin position="230"/>
        <end position="249"/>
    </location>
</feature>
<dbReference type="PROSITE" id="PS50096">
    <property type="entry name" value="IQ"/>
    <property type="match status" value="2"/>
</dbReference>
<dbReference type="EMBL" id="JARBHA010000008">
    <property type="protein sequence ID" value="KAJ9695480.1"/>
    <property type="molecule type" value="Genomic_DNA"/>
</dbReference>